<keyword evidence="4 6" id="KW-0067">ATP-binding</keyword>
<evidence type="ECO:0000256" key="3">
    <source>
        <dbReference type="ARBA" id="ARBA00022741"/>
    </source>
</evidence>
<keyword evidence="7" id="KW-1185">Reference proteome</keyword>
<dbReference type="PROSITE" id="PS50893">
    <property type="entry name" value="ABC_TRANSPORTER_2"/>
    <property type="match status" value="1"/>
</dbReference>
<dbReference type="InterPro" id="IPR003439">
    <property type="entry name" value="ABC_transporter-like_ATP-bd"/>
</dbReference>
<dbReference type="GO" id="GO:0005524">
    <property type="term" value="F:ATP binding"/>
    <property type="evidence" value="ECO:0007669"/>
    <property type="project" value="UniProtKB-KW"/>
</dbReference>
<dbReference type="InterPro" id="IPR003593">
    <property type="entry name" value="AAA+_ATPase"/>
</dbReference>
<dbReference type="AlphaFoldDB" id="A0A444M8P8"/>
<accession>A0A444M8P8</accession>
<comment type="caution">
    <text evidence="6">The sequence shown here is derived from an EMBL/GenBank/DDBJ whole genome shotgun (WGS) entry which is preliminary data.</text>
</comment>
<proteinExistence type="inferred from homology"/>
<dbReference type="PANTHER" id="PTHR42794:SF2">
    <property type="entry name" value="ABC TRANSPORTER ATP-BINDING PROTEIN"/>
    <property type="match status" value="1"/>
</dbReference>
<dbReference type="Proteomes" id="UP000287168">
    <property type="component" value="Unassembled WGS sequence"/>
</dbReference>
<dbReference type="GO" id="GO:0016887">
    <property type="term" value="F:ATP hydrolysis activity"/>
    <property type="evidence" value="ECO:0007669"/>
    <property type="project" value="InterPro"/>
</dbReference>
<dbReference type="CDD" id="cd03214">
    <property type="entry name" value="ABC_Iron-Siderophores_B12_Hemin"/>
    <property type="match status" value="1"/>
</dbReference>
<dbReference type="Gene3D" id="3.40.50.300">
    <property type="entry name" value="P-loop containing nucleotide triphosphate hydrolases"/>
    <property type="match status" value="1"/>
</dbReference>
<dbReference type="SUPFAM" id="SSF52540">
    <property type="entry name" value="P-loop containing nucleoside triphosphate hydrolases"/>
    <property type="match status" value="1"/>
</dbReference>
<reference evidence="6 7" key="1">
    <citation type="journal article" date="2015" name="Int. J. Syst. Evol. Microbiol.">
        <title>Gemmobacter intermedius sp. nov., isolated from a white stork (Ciconia ciconia).</title>
        <authorList>
            <person name="Kampfer P."/>
            <person name="Jerzak L."/>
            <person name="Wilharm G."/>
            <person name="Golke J."/>
            <person name="Busse H.J."/>
            <person name="Glaeser S.P."/>
        </authorList>
    </citation>
    <scope>NUCLEOTIDE SEQUENCE [LARGE SCALE GENOMIC DNA]</scope>
    <source>
        <strain evidence="6 7">119/4</strain>
    </source>
</reference>
<dbReference type="RefSeq" id="WP_128490364.1">
    <property type="nucleotide sequence ID" value="NZ_SBLC01000029.1"/>
</dbReference>
<evidence type="ECO:0000256" key="4">
    <source>
        <dbReference type="ARBA" id="ARBA00022840"/>
    </source>
</evidence>
<dbReference type="Pfam" id="PF00005">
    <property type="entry name" value="ABC_tran"/>
    <property type="match status" value="1"/>
</dbReference>
<evidence type="ECO:0000256" key="2">
    <source>
        <dbReference type="ARBA" id="ARBA00022448"/>
    </source>
</evidence>
<evidence type="ECO:0000313" key="7">
    <source>
        <dbReference type="Proteomes" id="UP000287168"/>
    </source>
</evidence>
<sequence length="259" mass="28294">MTMPLLQARHLTRSIRGRAVVSDVSFDVHAGECIGLIGPNGSGKSSLLRLLTGLQRPNSGEITLKGELLSRLSRRQIARCLAFVAQSQEASERLTVRQSVALGRTPWLSVLSPWGPADEGAVQKALSSVGLTGFEGRDWESLSGGERQRGHIARALAQEPELLILDEPANHLDIHHQLAVLDLIAGLNVTTILAVHDLNHAMRCDRIACLDQGQLVALGPPAEVLTPQLLREVFHIRARQLSDPHDGQLIWRFDALEKV</sequence>
<keyword evidence="3" id="KW-0547">Nucleotide-binding</keyword>
<feature type="domain" description="ABC transporter" evidence="5">
    <location>
        <begin position="6"/>
        <end position="237"/>
    </location>
</feature>
<dbReference type="InterPro" id="IPR027417">
    <property type="entry name" value="P-loop_NTPase"/>
</dbReference>
<organism evidence="6 7">
    <name type="scientific">Falsigemmobacter intermedius</name>
    <dbReference type="NCBI Taxonomy" id="1553448"/>
    <lineage>
        <taxon>Bacteria</taxon>
        <taxon>Pseudomonadati</taxon>
        <taxon>Pseudomonadota</taxon>
        <taxon>Alphaproteobacteria</taxon>
        <taxon>Rhodobacterales</taxon>
        <taxon>Paracoccaceae</taxon>
        <taxon>Falsigemmobacter</taxon>
    </lineage>
</organism>
<dbReference type="SMART" id="SM00382">
    <property type="entry name" value="AAA"/>
    <property type="match status" value="1"/>
</dbReference>
<evidence type="ECO:0000256" key="1">
    <source>
        <dbReference type="ARBA" id="ARBA00005417"/>
    </source>
</evidence>
<dbReference type="FunFam" id="3.40.50.300:FF:000134">
    <property type="entry name" value="Iron-enterobactin ABC transporter ATP-binding protein"/>
    <property type="match status" value="1"/>
</dbReference>
<dbReference type="EMBL" id="SBLC01000029">
    <property type="protein sequence ID" value="RWY38839.1"/>
    <property type="molecule type" value="Genomic_DNA"/>
</dbReference>
<name>A0A444M8P8_9RHOB</name>
<protein>
    <submittedName>
        <fullName evidence="6">ABC transporter ATP-binding protein</fullName>
    </submittedName>
</protein>
<dbReference type="PANTHER" id="PTHR42794">
    <property type="entry name" value="HEMIN IMPORT ATP-BINDING PROTEIN HMUV"/>
    <property type="match status" value="1"/>
</dbReference>
<evidence type="ECO:0000313" key="6">
    <source>
        <dbReference type="EMBL" id="RWY38839.1"/>
    </source>
</evidence>
<keyword evidence="2" id="KW-0813">Transport</keyword>
<gene>
    <name evidence="6" type="ORF">EP867_15340</name>
</gene>
<evidence type="ECO:0000259" key="5">
    <source>
        <dbReference type="PROSITE" id="PS50893"/>
    </source>
</evidence>
<dbReference type="OrthoDB" id="9805601at2"/>
<comment type="similarity">
    <text evidence="1">Belongs to the ABC transporter superfamily.</text>
</comment>